<evidence type="ECO:0000313" key="1">
    <source>
        <dbReference type="EMBL" id="KFI67753.1"/>
    </source>
</evidence>
<reference evidence="1 2" key="1">
    <citation type="submission" date="2014-03" db="EMBL/GenBank/DDBJ databases">
        <title>Genomics of Bifidobacteria.</title>
        <authorList>
            <person name="Ventura M."/>
            <person name="Milani C."/>
            <person name="Lugli G.A."/>
        </authorList>
    </citation>
    <scope>NUCLEOTIDE SEQUENCE [LARGE SCALE GENOMIC DNA]</scope>
    <source>
        <strain evidence="1 2">LMG 11591</strain>
    </source>
</reference>
<sequence>MLLGLAFHCLCMRDIFSFSFRMTFSGSLVISSTMKLTADSE</sequence>
<organism evidence="1 2">
    <name type="scientific">Bifidobacterium magnum</name>
    <dbReference type="NCBI Taxonomy" id="1692"/>
    <lineage>
        <taxon>Bacteria</taxon>
        <taxon>Bacillati</taxon>
        <taxon>Actinomycetota</taxon>
        <taxon>Actinomycetes</taxon>
        <taxon>Bifidobacteriales</taxon>
        <taxon>Bifidobacteriaceae</taxon>
        <taxon>Bifidobacterium</taxon>
    </lineage>
</organism>
<protein>
    <submittedName>
        <fullName evidence="1">Uncharacterized protein</fullName>
    </submittedName>
</protein>
<gene>
    <name evidence="1" type="ORF">BMAGN_5007</name>
</gene>
<proteinExistence type="predicted"/>
<accession>A0A087B9Q3</accession>
<name>A0A087B9Q3_9BIFI</name>
<dbReference type="Proteomes" id="UP000029052">
    <property type="component" value="Unassembled WGS sequence"/>
</dbReference>
<evidence type="ECO:0000313" key="2">
    <source>
        <dbReference type="Proteomes" id="UP000029052"/>
    </source>
</evidence>
<comment type="caution">
    <text evidence="1">The sequence shown here is derived from an EMBL/GenBank/DDBJ whole genome shotgun (WGS) entry which is preliminary data.</text>
</comment>
<dbReference type="EMBL" id="JGZB01000009">
    <property type="protein sequence ID" value="KFI67753.1"/>
    <property type="molecule type" value="Genomic_DNA"/>
</dbReference>
<keyword evidence="2" id="KW-1185">Reference proteome</keyword>
<dbReference type="AlphaFoldDB" id="A0A087B9Q3"/>